<organism evidence="2">
    <name type="scientific">Rhipicephalus microplus</name>
    <name type="common">Cattle tick</name>
    <name type="synonym">Boophilus microplus</name>
    <dbReference type="NCBI Taxonomy" id="6941"/>
    <lineage>
        <taxon>Eukaryota</taxon>
        <taxon>Metazoa</taxon>
        <taxon>Ecdysozoa</taxon>
        <taxon>Arthropoda</taxon>
        <taxon>Chelicerata</taxon>
        <taxon>Arachnida</taxon>
        <taxon>Acari</taxon>
        <taxon>Parasitiformes</taxon>
        <taxon>Ixodida</taxon>
        <taxon>Ixodoidea</taxon>
        <taxon>Ixodidae</taxon>
        <taxon>Rhipicephalinae</taxon>
        <taxon>Rhipicephalus</taxon>
        <taxon>Boophilus</taxon>
    </lineage>
</organism>
<name>A0A6M2D9E8_RHIMP</name>
<accession>A0A6M2D9E8</accession>
<evidence type="ECO:0000256" key="1">
    <source>
        <dbReference type="SAM" id="SignalP"/>
    </source>
</evidence>
<sequence length="115" mass="13465">MFCFFFFFFWRQGQVHAVCKLSKGYLPINVLGGEQGTQLLSILRVSFLRRSILRGINVTACRIQGGIVIFDKATLMFPKRLVRLPLVFGDFSEQALERIVRHREVNVRVFHYNER</sequence>
<evidence type="ECO:0000313" key="2">
    <source>
        <dbReference type="EMBL" id="NOV42709.1"/>
    </source>
</evidence>
<proteinExistence type="predicted"/>
<feature type="chain" id="PRO_5027006571" evidence="1">
    <location>
        <begin position="18"/>
        <end position="115"/>
    </location>
</feature>
<feature type="signal peptide" evidence="1">
    <location>
        <begin position="1"/>
        <end position="17"/>
    </location>
</feature>
<dbReference type="AlphaFoldDB" id="A0A6M2D9E8"/>
<reference evidence="2" key="1">
    <citation type="submission" date="2019-09" db="EMBL/GenBank/DDBJ databases">
        <title>Organ-specific transcriptomic study of the physiology of the cattle tick, Rhipicephalus microplus.</title>
        <authorList>
            <person name="Tirloni L."/>
            <person name="Braz G."/>
            <person name="Gandara A.C.P."/>
            <person name="Sabadin G.A."/>
            <person name="da Silva R.M."/>
            <person name="Guizzo M.G."/>
            <person name="Machado J.A."/>
            <person name="Costa E.P."/>
            <person name="Gomes H.F."/>
            <person name="Moraes J."/>
            <person name="Mota M.B.S."/>
            <person name="Mesquita R.D."/>
            <person name="Alvarenga P.H."/>
            <person name="Alves F."/>
            <person name="Seixas A."/>
            <person name="da Fonseca R.N."/>
            <person name="Fogaca A."/>
            <person name="Logullo C."/>
            <person name="Tanaka A."/>
            <person name="Daffre S."/>
            <person name="Termignoni C."/>
            <person name="Vaz I.S.Jr."/>
            <person name="Oliveira P.L."/>
            <person name="Ribeiro J.M."/>
        </authorList>
    </citation>
    <scope>NUCLEOTIDE SEQUENCE</scope>
    <source>
        <strain evidence="2">Porto Alegre</strain>
    </source>
</reference>
<keyword evidence="1" id="KW-0732">Signal</keyword>
<dbReference type="EMBL" id="GHWJ01009972">
    <property type="protein sequence ID" value="NOV42709.1"/>
    <property type="molecule type" value="Transcribed_RNA"/>
</dbReference>
<protein>
    <submittedName>
        <fullName evidence="2">Putative secreted protein</fullName>
    </submittedName>
</protein>